<dbReference type="GO" id="GO:0000155">
    <property type="term" value="F:phosphorelay sensor kinase activity"/>
    <property type="evidence" value="ECO:0007669"/>
    <property type="project" value="InterPro"/>
</dbReference>
<dbReference type="PANTHER" id="PTHR24421">
    <property type="entry name" value="NITRATE/NITRITE SENSOR PROTEIN NARX-RELATED"/>
    <property type="match status" value="1"/>
</dbReference>
<dbReference type="AlphaFoldDB" id="A0A9W6M782"/>
<feature type="transmembrane region" description="Helical" evidence="4">
    <location>
        <begin position="44"/>
        <end position="62"/>
    </location>
</feature>
<dbReference type="EMBL" id="BSER01000010">
    <property type="protein sequence ID" value="GLJ96405.1"/>
    <property type="molecule type" value="Genomic_DNA"/>
</dbReference>
<feature type="transmembrane region" description="Helical" evidence="4">
    <location>
        <begin position="12"/>
        <end position="32"/>
    </location>
</feature>
<feature type="domain" description="Signal transduction histidine kinase subgroup 3 dimerisation and phosphoacceptor" evidence="5">
    <location>
        <begin position="443"/>
        <end position="498"/>
    </location>
</feature>
<gene>
    <name evidence="6" type="ORF">GCM10017591_24680</name>
</gene>
<dbReference type="Proteomes" id="UP001142291">
    <property type="component" value="Unassembled WGS sequence"/>
</dbReference>
<keyword evidence="4" id="KW-0812">Transmembrane</keyword>
<dbReference type="InterPro" id="IPR036890">
    <property type="entry name" value="HATPase_C_sf"/>
</dbReference>
<dbReference type="Gene3D" id="1.20.5.1930">
    <property type="match status" value="1"/>
</dbReference>
<dbReference type="GO" id="GO:0016020">
    <property type="term" value="C:membrane"/>
    <property type="evidence" value="ECO:0007669"/>
    <property type="project" value="InterPro"/>
</dbReference>
<keyword evidence="4" id="KW-0472">Membrane</keyword>
<feature type="transmembrane region" description="Helical" evidence="4">
    <location>
        <begin position="264"/>
        <end position="282"/>
    </location>
</feature>
<evidence type="ECO:0000313" key="7">
    <source>
        <dbReference type="Proteomes" id="UP001142291"/>
    </source>
</evidence>
<feature type="transmembrane region" description="Helical" evidence="4">
    <location>
        <begin position="294"/>
        <end position="314"/>
    </location>
</feature>
<organism evidence="6 7">
    <name type="scientific">Microbacterium dextranolyticum</name>
    <dbReference type="NCBI Taxonomy" id="36806"/>
    <lineage>
        <taxon>Bacteria</taxon>
        <taxon>Bacillati</taxon>
        <taxon>Actinomycetota</taxon>
        <taxon>Actinomycetes</taxon>
        <taxon>Micrococcales</taxon>
        <taxon>Microbacteriaceae</taxon>
        <taxon>Microbacterium</taxon>
    </lineage>
</organism>
<evidence type="ECO:0000259" key="5">
    <source>
        <dbReference type="Pfam" id="PF07730"/>
    </source>
</evidence>
<dbReference type="Gene3D" id="3.30.565.10">
    <property type="entry name" value="Histidine kinase-like ATPase, C-terminal domain"/>
    <property type="match status" value="1"/>
</dbReference>
<proteinExistence type="predicted"/>
<feature type="transmembrane region" description="Helical" evidence="4">
    <location>
        <begin position="117"/>
        <end position="138"/>
    </location>
</feature>
<evidence type="ECO:0000256" key="1">
    <source>
        <dbReference type="ARBA" id="ARBA00022679"/>
    </source>
</evidence>
<keyword evidence="3" id="KW-0902">Two-component regulatory system</keyword>
<dbReference type="SUPFAM" id="SSF55874">
    <property type="entry name" value="ATPase domain of HSP90 chaperone/DNA topoisomerase II/histidine kinase"/>
    <property type="match status" value="1"/>
</dbReference>
<comment type="caution">
    <text evidence="6">The sequence shown here is derived from an EMBL/GenBank/DDBJ whole genome shotgun (WGS) entry which is preliminary data.</text>
</comment>
<evidence type="ECO:0000256" key="3">
    <source>
        <dbReference type="ARBA" id="ARBA00023012"/>
    </source>
</evidence>
<feature type="transmembrane region" description="Helical" evidence="4">
    <location>
        <begin position="349"/>
        <end position="365"/>
    </location>
</feature>
<dbReference type="InterPro" id="IPR050482">
    <property type="entry name" value="Sensor_HK_TwoCompSys"/>
</dbReference>
<accession>A0A9W6M782</accession>
<dbReference type="CDD" id="cd16917">
    <property type="entry name" value="HATPase_UhpB-NarQ-NarX-like"/>
    <property type="match status" value="1"/>
</dbReference>
<evidence type="ECO:0000313" key="6">
    <source>
        <dbReference type="EMBL" id="GLJ96405.1"/>
    </source>
</evidence>
<keyword evidence="4" id="KW-1133">Transmembrane helix</keyword>
<reference evidence="6" key="1">
    <citation type="journal article" date="2014" name="Int. J. Syst. Evol. Microbiol.">
        <title>Complete genome sequence of Corynebacterium casei LMG S-19264T (=DSM 44701T), isolated from a smear-ripened cheese.</title>
        <authorList>
            <consortium name="US DOE Joint Genome Institute (JGI-PGF)"/>
            <person name="Walter F."/>
            <person name="Albersmeier A."/>
            <person name="Kalinowski J."/>
            <person name="Ruckert C."/>
        </authorList>
    </citation>
    <scope>NUCLEOTIDE SEQUENCE</scope>
    <source>
        <strain evidence="6">VKM Ac-1940</strain>
    </source>
</reference>
<dbReference type="RefSeq" id="WP_204963245.1">
    <property type="nucleotide sequence ID" value="NZ_BAAAUR010000017.1"/>
</dbReference>
<keyword evidence="7" id="KW-1185">Reference proteome</keyword>
<evidence type="ECO:0000256" key="2">
    <source>
        <dbReference type="ARBA" id="ARBA00022777"/>
    </source>
</evidence>
<dbReference type="GO" id="GO:0046983">
    <property type="term" value="F:protein dimerization activity"/>
    <property type="evidence" value="ECO:0007669"/>
    <property type="project" value="InterPro"/>
</dbReference>
<evidence type="ECO:0000256" key="4">
    <source>
        <dbReference type="SAM" id="Phobius"/>
    </source>
</evidence>
<reference evidence="6" key="2">
    <citation type="submission" date="2023-01" db="EMBL/GenBank/DDBJ databases">
        <authorList>
            <person name="Sun Q."/>
            <person name="Evtushenko L."/>
        </authorList>
    </citation>
    <scope>NUCLEOTIDE SEQUENCE</scope>
    <source>
        <strain evidence="6">VKM Ac-1940</strain>
    </source>
</reference>
<sequence length="644" mass="68729">MSVTDGGDLLRGAASSRAARILLWVYLALTLVSKVADANAHPDLWHVPWVLACYALPIWWLSGWQREPWERAPWALLMAQAIVSYLPLVLFGSGWVGGVDGLLGALVLLLLRSPTRWWLFAGLAVIEVVAWFLVGLPYAPAVNATTWILVAYLNLGLGLYGMATAPVLLERLESTAELLADAAVDRQRLTVAQELQVTITRRLDDIRRNAESALATPGIDDARRFLTQVGLAARAAAVSARRMVPATPASTPASEAGRDLSPRIAFRIVAAVVVLLAAQYLVNTIMPVPGGGEPTFATTLAAITIAVVMVVLQLRHSRPNVDRRPAGWAWTLALQAVLCFALYPVFGVVSMGLLAFVGGSALLLITGSARWLVYGATVASVPLLALREPADLAPEILWQWSIYAAATMAAAGLLFFGLGRLPATATRLAEARRSLVDAATTRERVRLIRDTHDTLGLTLSTIALKTDLAEALLDGNPVRARREIVQALHLAQTVATDADSIVTGTLRLSLSTELTTARDALRAAGTTLLVQADLGGIPTRADAALAAVLRETIANVLRHSDASACTIRLYGTADSFSIAVTNNAAREPATEREGGHGLANIRSRIAALGGELDVKRRDDVFTLTASVPRTLVAAPGEPDHVEVR</sequence>
<feature type="transmembrane region" description="Helical" evidence="4">
    <location>
        <begin position="144"/>
        <end position="169"/>
    </location>
</feature>
<keyword evidence="1" id="KW-0808">Transferase</keyword>
<name>A0A9W6M782_9MICO</name>
<feature type="transmembrane region" description="Helical" evidence="4">
    <location>
        <begin position="326"/>
        <end position="343"/>
    </location>
</feature>
<dbReference type="PANTHER" id="PTHR24421:SF63">
    <property type="entry name" value="SENSOR HISTIDINE KINASE DESK"/>
    <property type="match status" value="1"/>
</dbReference>
<feature type="transmembrane region" description="Helical" evidence="4">
    <location>
        <begin position="396"/>
        <end position="418"/>
    </location>
</feature>
<protein>
    <recommendedName>
        <fullName evidence="5">Signal transduction histidine kinase subgroup 3 dimerisation and phosphoacceptor domain-containing protein</fullName>
    </recommendedName>
</protein>
<dbReference type="Pfam" id="PF07730">
    <property type="entry name" value="HisKA_3"/>
    <property type="match status" value="1"/>
</dbReference>
<keyword evidence="2" id="KW-0418">Kinase</keyword>
<dbReference type="InterPro" id="IPR011712">
    <property type="entry name" value="Sig_transdc_His_kin_sub3_dim/P"/>
</dbReference>
<feature type="transmembrane region" description="Helical" evidence="4">
    <location>
        <begin position="82"/>
        <end position="110"/>
    </location>
</feature>